<sequence length="88" mass="9788">MESGGSLRQSPDLRYTNPIRGCCIRASLLNKMKPHTAKEYSSKLGQVHGMKVIVLTWGDLHEVPSNVGNRLRKESLNMQKSAEAIVPK</sequence>
<proteinExistence type="predicted"/>
<reference evidence="1 2" key="1">
    <citation type="submission" date="2016-11" db="EMBL/GenBank/DDBJ databases">
        <authorList>
            <person name="Jaros S."/>
            <person name="Januszkiewicz K."/>
            <person name="Wedrychowicz H."/>
        </authorList>
    </citation>
    <scope>NUCLEOTIDE SEQUENCE [LARGE SCALE GENOMIC DNA]</scope>
    <source>
        <strain evidence="1 2">NF2</strain>
    </source>
</reference>
<gene>
    <name evidence="1" type="ORF">BP422_21820</name>
</gene>
<accession>A0A220MMG6</accession>
<organism evidence="1 2">
    <name type="scientific">Brevibacillus formosus</name>
    <dbReference type="NCBI Taxonomy" id="54913"/>
    <lineage>
        <taxon>Bacteria</taxon>
        <taxon>Bacillati</taxon>
        <taxon>Bacillota</taxon>
        <taxon>Bacilli</taxon>
        <taxon>Bacillales</taxon>
        <taxon>Paenibacillaceae</taxon>
        <taxon>Brevibacillus</taxon>
    </lineage>
</organism>
<evidence type="ECO:0000313" key="2">
    <source>
        <dbReference type="Proteomes" id="UP000197781"/>
    </source>
</evidence>
<dbReference type="EMBL" id="CP018145">
    <property type="protein sequence ID" value="ASJ55949.1"/>
    <property type="molecule type" value="Genomic_DNA"/>
</dbReference>
<evidence type="ECO:0000313" key="1">
    <source>
        <dbReference type="EMBL" id="ASJ55949.1"/>
    </source>
</evidence>
<protein>
    <submittedName>
        <fullName evidence="1">Uncharacterized protein</fullName>
    </submittedName>
</protein>
<dbReference type="KEGG" id="bfm:BP422_21820"/>
<dbReference type="AlphaFoldDB" id="A0A220MMG6"/>
<name>A0A220MMG6_9BACL</name>
<dbReference type="Proteomes" id="UP000197781">
    <property type="component" value="Chromosome"/>
</dbReference>